<feature type="compositionally biased region" description="Basic and acidic residues" evidence="1">
    <location>
        <begin position="301"/>
        <end position="311"/>
    </location>
</feature>
<name>A0A9P6W0M0_RHOMI</name>
<feature type="compositionally biased region" description="Low complexity" evidence="1">
    <location>
        <begin position="94"/>
        <end position="112"/>
    </location>
</feature>
<feature type="region of interest" description="Disordered" evidence="1">
    <location>
        <begin position="1"/>
        <end position="43"/>
    </location>
</feature>
<feature type="compositionally biased region" description="Low complexity" evidence="1">
    <location>
        <begin position="30"/>
        <end position="39"/>
    </location>
</feature>
<feature type="region of interest" description="Disordered" evidence="1">
    <location>
        <begin position="94"/>
        <end position="650"/>
    </location>
</feature>
<feature type="compositionally biased region" description="Polar residues" evidence="1">
    <location>
        <begin position="402"/>
        <end position="413"/>
    </location>
</feature>
<dbReference type="OrthoDB" id="2537069at2759"/>
<feature type="region of interest" description="Disordered" evidence="1">
    <location>
        <begin position="737"/>
        <end position="762"/>
    </location>
</feature>
<evidence type="ECO:0000256" key="1">
    <source>
        <dbReference type="SAM" id="MobiDB-lite"/>
    </source>
</evidence>
<dbReference type="InterPro" id="IPR011993">
    <property type="entry name" value="PH-like_dom_sf"/>
</dbReference>
<dbReference type="PANTHER" id="PTHR37283:SF1">
    <property type="entry name" value="PH DOMAIN-CONTAINING PROTEIN YHR131C"/>
    <property type="match status" value="1"/>
</dbReference>
<evidence type="ECO:0000313" key="3">
    <source>
        <dbReference type="EMBL" id="KAG0659035.1"/>
    </source>
</evidence>
<organism evidence="3 4">
    <name type="scientific">Rhodotorula mucilaginosa</name>
    <name type="common">Yeast</name>
    <name type="synonym">Rhodotorula rubra</name>
    <dbReference type="NCBI Taxonomy" id="5537"/>
    <lineage>
        <taxon>Eukaryota</taxon>
        <taxon>Fungi</taxon>
        <taxon>Dikarya</taxon>
        <taxon>Basidiomycota</taxon>
        <taxon>Pucciniomycotina</taxon>
        <taxon>Microbotryomycetes</taxon>
        <taxon>Sporidiobolales</taxon>
        <taxon>Sporidiobolaceae</taxon>
        <taxon>Rhodotorula</taxon>
    </lineage>
</organism>
<reference evidence="3 4" key="1">
    <citation type="submission" date="2020-11" db="EMBL/GenBank/DDBJ databases">
        <title>Kefir isolates.</title>
        <authorList>
            <person name="Marcisauskas S."/>
            <person name="Kim Y."/>
            <person name="Blasche S."/>
        </authorList>
    </citation>
    <scope>NUCLEOTIDE SEQUENCE [LARGE SCALE GENOMIC DNA]</scope>
    <source>
        <strain evidence="3 4">KR</strain>
    </source>
</reference>
<feature type="compositionally biased region" description="Low complexity" evidence="1">
    <location>
        <begin position="497"/>
        <end position="518"/>
    </location>
</feature>
<feature type="compositionally biased region" description="Polar residues" evidence="1">
    <location>
        <begin position="282"/>
        <end position="296"/>
    </location>
</feature>
<feature type="domain" description="PH" evidence="2">
    <location>
        <begin position="817"/>
        <end position="993"/>
    </location>
</feature>
<evidence type="ECO:0000313" key="4">
    <source>
        <dbReference type="Proteomes" id="UP000777482"/>
    </source>
</evidence>
<feature type="compositionally biased region" description="Basic and acidic residues" evidence="1">
    <location>
        <begin position="61"/>
        <end position="75"/>
    </location>
</feature>
<proteinExistence type="predicted"/>
<feature type="compositionally biased region" description="Acidic residues" evidence="1">
    <location>
        <begin position="440"/>
        <end position="467"/>
    </location>
</feature>
<feature type="compositionally biased region" description="Low complexity" evidence="1">
    <location>
        <begin position="616"/>
        <end position="638"/>
    </location>
</feature>
<dbReference type="PANTHER" id="PTHR37283">
    <property type="entry name" value="PH DOMAIN-CONTAINING PROTEIN YHR131C"/>
    <property type="match status" value="1"/>
</dbReference>
<accession>A0A9P6W0M0</accession>
<feature type="region of interest" description="Disordered" evidence="1">
    <location>
        <begin position="57"/>
        <end position="78"/>
    </location>
</feature>
<dbReference type="Proteomes" id="UP000777482">
    <property type="component" value="Unassembled WGS sequence"/>
</dbReference>
<dbReference type="SUPFAM" id="SSF50729">
    <property type="entry name" value="PH domain-like"/>
    <property type="match status" value="1"/>
</dbReference>
<feature type="compositionally biased region" description="Polar residues" evidence="1">
    <location>
        <begin position="520"/>
        <end position="529"/>
    </location>
</feature>
<gene>
    <name evidence="3" type="ORF">C6P46_005331</name>
</gene>
<keyword evidence="4" id="KW-1185">Reference proteome</keyword>
<dbReference type="InterPro" id="IPR001849">
    <property type="entry name" value="PH_domain"/>
</dbReference>
<dbReference type="EMBL" id="PUHQ01000058">
    <property type="protein sequence ID" value="KAG0659035.1"/>
    <property type="molecule type" value="Genomic_DNA"/>
</dbReference>
<feature type="compositionally biased region" description="Low complexity" evidence="1">
    <location>
        <begin position="739"/>
        <end position="758"/>
    </location>
</feature>
<feature type="compositionally biased region" description="Low complexity" evidence="1">
    <location>
        <begin position="328"/>
        <end position="365"/>
    </location>
</feature>
<feature type="compositionally biased region" description="Polar residues" evidence="1">
    <location>
        <begin position="261"/>
        <end position="276"/>
    </location>
</feature>
<dbReference type="PROSITE" id="PS50003">
    <property type="entry name" value="PH_DOMAIN"/>
    <property type="match status" value="1"/>
</dbReference>
<feature type="compositionally biased region" description="Polar residues" evidence="1">
    <location>
        <begin position="369"/>
        <end position="378"/>
    </location>
</feature>
<evidence type="ECO:0000259" key="2">
    <source>
        <dbReference type="PROSITE" id="PS50003"/>
    </source>
</evidence>
<sequence length="1079" mass="111996">MSLPFPLASAGSRLGGHHHHGRTSSGGGSTTTAAAAGEASKADSFSYVAEPTLRFVTDLPLRPENESEANLDRETSLVSASAAPVVVVDSPSPLLAASSSSNPASSEANHPADPNHAKRKRRVSLGALLHHHKKSGGSHGSASAPAGALPASSINSARASPVPRPAPGAMPSSSSNGGPTMQPLASDAPMSMSSSEFLAQTEPEHISQGPHFFPARSRRSELGAVEAHPPPISHHPTASPPLSQSISAGRSSLDSSEEQRPTLTETEAFSGSSQGSLVGATSCPSVASTAPTSPGSHAQRHAREDSLDRNGTETFANAAKLASTPDPTRTNGAGAASTTAADAARSPPAYVSAASSTTTQSTEPARLSYSRSITRNIESLSLSNLRPRPSSSFASTVSSTTNDSTPSPQSNGTAAPARASLRGLPRLLSTSAIPTANGPADEEEQEQDPDESETDTEADDHSDEEGETYATSDEGPVTSRSPAATPGVSHPPPPATPRTQSSTPSRPSPSLRGTRLPSFNRLSEASSAGPSGWVAFSGTTPTPGPMRSSRPMAAPGATTSYFDMPRPTNPSAAKTPMGSAIPTTPLVPMSMSDVARGKRPAMTQEEKPPTPPAPARTPGVPRTPAAASSAAAGPTASAEQSPKEASSEDAGVRVGLYRLRSQSVIALASPSMVDEDDQPVGTAALTGLDPVWQSGVPTKQRTPAPSFLSFTLNQPGPAASSPTNGFASTIKTPAALEMPSTSPVPASPATPDSPTRSRMQGVATAGGYRLHRTRSMYELRVPPPPYQNAYGRPGQPAQIVEAREEEGKEGLPGYTCAIHIEGYMPRKMEFTAPGVQARDRTWRRQYFVLHGTSIKIYKYNLRTHPIPGEDDWSVVPIDIAGTDGPPPLHFHEGEYGVAKESAHGGNAHHRFPLSIDEVKAKAKDRIVSSATSSAQNALVRHYSLQNAESGLAADYIKRKHVVRVRAEGEQFLLQAKDDRGVIDLIEALQAATNVALDLDARPLPKFITLPRRRRRRRRPVEGDAAAAAAAAAGGAASTDVAGAAANGAPSAAVTAGDRMGDMLAEEQTAYAQRASGTVM</sequence>
<feature type="compositionally biased region" description="Low complexity" evidence="1">
    <location>
        <begin position="379"/>
        <end position="401"/>
    </location>
</feature>
<dbReference type="Gene3D" id="2.30.29.30">
    <property type="entry name" value="Pleckstrin-homology domain (PH domain)/Phosphotyrosine-binding domain (PTB)"/>
    <property type="match status" value="1"/>
</dbReference>
<comment type="caution">
    <text evidence="3">The sequence shown here is derived from an EMBL/GenBank/DDBJ whole genome shotgun (WGS) entry which is preliminary data.</text>
</comment>
<feature type="compositionally biased region" description="Low complexity" evidence="1">
    <location>
        <begin position="140"/>
        <end position="161"/>
    </location>
</feature>
<dbReference type="AlphaFoldDB" id="A0A9P6W0M0"/>
<protein>
    <recommendedName>
        <fullName evidence="2">PH domain-containing protein</fullName>
    </recommendedName>
</protein>
<feature type="compositionally biased region" description="Polar residues" evidence="1">
    <location>
        <begin position="240"/>
        <end position="254"/>
    </location>
</feature>
<feature type="compositionally biased region" description="Basic residues" evidence="1">
    <location>
        <begin position="117"/>
        <end position="136"/>
    </location>
</feature>